<protein>
    <submittedName>
        <fullName evidence="4">Putative nucleotide-binding alpha-beta plait domain-containing protein</fullName>
    </submittedName>
</protein>
<evidence type="ECO:0000259" key="3">
    <source>
        <dbReference type="PROSITE" id="PS50102"/>
    </source>
</evidence>
<keyword evidence="1" id="KW-0694">RNA-binding</keyword>
<reference evidence="4 5" key="1">
    <citation type="journal article" date="2018" name="Nat. Genet.">
        <title>The Rosa genome provides new insights in the design of modern roses.</title>
        <authorList>
            <person name="Bendahmane M."/>
        </authorList>
    </citation>
    <scope>NUCLEOTIDE SEQUENCE [LARGE SCALE GENOMIC DNA]</scope>
    <source>
        <strain evidence="5">cv. Old Blush</strain>
    </source>
</reference>
<keyword evidence="5" id="KW-1185">Reference proteome</keyword>
<dbReference type="InterPro" id="IPR035979">
    <property type="entry name" value="RBD_domain_sf"/>
</dbReference>
<name>A0A2P6SPW9_ROSCH</name>
<feature type="compositionally biased region" description="Basic and acidic residues" evidence="2">
    <location>
        <begin position="339"/>
        <end position="355"/>
    </location>
</feature>
<feature type="domain" description="RRM" evidence="3">
    <location>
        <begin position="10"/>
        <end position="111"/>
    </location>
</feature>
<organism evidence="4 5">
    <name type="scientific">Rosa chinensis</name>
    <name type="common">China rose</name>
    <dbReference type="NCBI Taxonomy" id="74649"/>
    <lineage>
        <taxon>Eukaryota</taxon>
        <taxon>Viridiplantae</taxon>
        <taxon>Streptophyta</taxon>
        <taxon>Embryophyta</taxon>
        <taxon>Tracheophyta</taxon>
        <taxon>Spermatophyta</taxon>
        <taxon>Magnoliopsida</taxon>
        <taxon>eudicotyledons</taxon>
        <taxon>Gunneridae</taxon>
        <taxon>Pentapetalae</taxon>
        <taxon>rosids</taxon>
        <taxon>fabids</taxon>
        <taxon>Rosales</taxon>
        <taxon>Rosaceae</taxon>
        <taxon>Rosoideae</taxon>
        <taxon>Rosoideae incertae sedis</taxon>
        <taxon>Rosa</taxon>
    </lineage>
</organism>
<dbReference type="Pfam" id="PF00076">
    <property type="entry name" value="RRM_1"/>
    <property type="match status" value="1"/>
</dbReference>
<sequence>MLSSYEFHVRTVKINNVSLRATDHDLREFFSFSGEVEYVELHSYNETSQVAYVTFKDASGADTSILLSVNSFVNAFDFILTPFPHSLSCDCKLFIGATIVDRPVTIDMAADYKLPAAVASTLPAATVNVNAGGPKDAVRKAEDVVSSMLAKGFILGKDAISKAKAFDEKHQIYSTATATVATLDQKIGFSEKLSAGTSMVNDKLRQMDEKFQVSEKTKSAYSAAGQTVSTAGSALMSNRYILTGTAWATGAYNRAAQTANEVSQKTKEKVLAEEDKNGNKAEGSQGEGSKAEGSQAEGTKAEGSQADDSQADGNKAEGSQAGGNQAEGNRAEGSQAEGNKAEDSKAESNKVEGGS</sequence>
<proteinExistence type="predicted"/>
<dbReference type="GO" id="GO:0003723">
    <property type="term" value="F:RNA binding"/>
    <property type="evidence" value="ECO:0007669"/>
    <property type="project" value="UniProtKB-UniRule"/>
</dbReference>
<dbReference type="OMA" id="LEMAPDY"/>
<comment type="caution">
    <text evidence="4">The sequence shown here is derived from an EMBL/GenBank/DDBJ whole genome shotgun (WGS) entry which is preliminary data.</text>
</comment>
<dbReference type="PANTHER" id="PTHR32343">
    <property type="entry name" value="SERINE/ARGININE-RICH SPLICING FACTOR"/>
    <property type="match status" value="1"/>
</dbReference>
<dbReference type="Gene3D" id="3.30.70.330">
    <property type="match status" value="1"/>
</dbReference>
<dbReference type="AlphaFoldDB" id="A0A2P6SPW9"/>
<gene>
    <name evidence="4" type="ORF">RchiOBHm_Chr1g0384341</name>
</gene>
<accession>A0A2P6SPW9</accession>
<feature type="region of interest" description="Disordered" evidence="2">
    <location>
        <begin position="260"/>
        <end position="355"/>
    </location>
</feature>
<dbReference type="EMBL" id="PDCK01000039">
    <property type="protein sequence ID" value="PRQ60717.1"/>
    <property type="molecule type" value="Genomic_DNA"/>
</dbReference>
<evidence type="ECO:0000313" key="5">
    <source>
        <dbReference type="Proteomes" id="UP000238479"/>
    </source>
</evidence>
<evidence type="ECO:0000256" key="2">
    <source>
        <dbReference type="SAM" id="MobiDB-lite"/>
    </source>
</evidence>
<dbReference type="InterPro" id="IPR000504">
    <property type="entry name" value="RRM_dom"/>
</dbReference>
<dbReference type="InterPro" id="IPR012677">
    <property type="entry name" value="Nucleotide-bd_a/b_plait_sf"/>
</dbReference>
<dbReference type="Proteomes" id="UP000238479">
    <property type="component" value="Chromosome 1"/>
</dbReference>
<dbReference type="PROSITE" id="PS50102">
    <property type="entry name" value="RRM"/>
    <property type="match status" value="1"/>
</dbReference>
<dbReference type="SUPFAM" id="SSF54928">
    <property type="entry name" value="RNA-binding domain, RBD"/>
    <property type="match status" value="1"/>
</dbReference>
<dbReference type="PANTHER" id="PTHR32343:SF37">
    <property type="entry name" value="BINDING PARTNER OF ACD11 1"/>
    <property type="match status" value="1"/>
</dbReference>
<evidence type="ECO:0000256" key="1">
    <source>
        <dbReference type="PROSITE-ProRule" id="PRU00176"/>
    </source>
</evidence>
<dbReference type="Gramene" id="PRQ60717">
    <property type="protein sequence ID" value="PRQ60717"/>
    <property type="gene ID" value="RchiOBHm_Chr1g0384341"/>
</dbReference>
<evidence type="ECO:0000313" key="4">
    <source>
        <dbReference type="EMBL" id="PRQ60717.1"/>
    </source>
</evidence>
<feature type="compositionally biased region" description="Basic and acidic residues" evidence="2">
    <location>
        <begin position="264"/>
        <end position="279"/>
    </location>
</feature>
<dbReference type="STRING" id="74649.A0A2P6SPW9"/>